<proteinExistence type="predicted"/>
<dbReference type="EMBL" id="DWUP01000086">
    <property type="protein sequence ID" value="HJD52913.1"/>
    <property type="molecule type" value="Genomic_DNA"/>
</dbReference>
<evidence type="ECO:0000313" key="3">
    <source>
        <dbReference type="EMBL" id="HJD52913.1"/>
    </source>
</evidence>
<dbReference type="Gene3D" id="3.40.50.2000">
    <property type="entry name" value="Glycogen Phosphorylase B"/>
    <property type="match status" value="2"/>
</dbReference>
<sequence>MARIVVSVSNDLVGDRRVDKVCSSLSRAGHDILLVGCVKGRRTAVARPYAVRRMTMLARRGFLFYMEFNVRLFFMLLFLRKDALLCNDTDALPANYAASRLCRKPLVFDAHELFPEVPELVGRPFVKGFWQRIEDFIFPRLHHCYTVCRSIADYYAARYGITMGVVRNIPVMHPSPLPSPLPAVLPPGKKMLLYQGAVNVGRGLEWVIPAMRWLDDCVLVICGDGDLLGQMRSLAAAEGVEGRVVFTGRIPAG</sequence>
<dbReference type="SUPFAM" id="SSF53756">
    <property type="entry name" value="UDP-Glycosyltransferase/glycogen phosphorylase"/>
    <property type="match status" value="1"/>
</dbReference>
<dbReference type="EC" id="2.4.-.-" evidence="3"/>
<keyword evidence="1" id="KW-0812">Transmembrane</keyword>
<evidence type="ECO:0000259" key="2">
    <source>
        <dbReference type="Pfam" id="PF13439"/>
    </source>
</evidence>
<protein>
    <submittedName>
        <fullName evidence="3">Glycosyltransferase</fullName>
        <ecNumber evidence="3">2.4.-.-</ecNumber>
    </submittedName>
</protein>
<accession>A0A9D2ZU76</accession>
<evidence type="ECO:0000313" key="4">
    <source>
        <dbReference type="Proteomes" id="UP000787625"/>
    </source>
</evidence>
<feature type="transmembrane region" description="Helical" evidence="1">
    <location>
        <begin position="62"/>
        <end position="79"/>
    </location>
</feature>
<dbReference type="Pfam" id="PF13439">
    <property type="entry name" value="Glyco_transf_4"/>
    <property type="match status" value="1"/>
</dbReference>
<dbReference type="GO" id="GO:0016757">
    <property type="term" value="F:glycosyltransferase activity"/>
    <property type="evidence" value="ECO:0007669"/>
    <property type="project" value="UniProtKB-KW"/>
</dbReference>
<dbReference type="AlphaFoldDB" id="A0A9D2ZU76"/>
<reference evidence="3" key="2">
    <citation type="submission" date="2021-04" db="EMBL/GenBank/DDBJ databases">
        <authorList>
            <person name="Gilroy R."/>
        </authorList>
    </citation>
    <scope>NUCLEOTIDE SEQUENCE</scope>
    <source>
        <strain evidence="3">MalCec1-1739</strain>
    </source>
</reference>
<feature type="domain" description="Glycosyltransferase subfamily 4-like N-terminal" evidence="2">
    <location>
        <begin position="16"/>
        <end position="167"/>
    </location>
</feature>
<reference evidence="3" key="1">
    <citation type="journal article" date="2021" name="PeerJ">
        <title>Extensive microbial diversity within the chicken gut microbiome revealed by metagenomics and culture.</title>
        <authorList>
            <person name="Gilroy R."/>
            <person name="Ravi A."/>
            <person name="Getino M."/>
            <person name="Pursley I."/>
            <person name="Horton D.L."/>
            <person name="Alikhan N.F."/>
            <person name="Baker D."/>
            <person name="Gharbi K."/>
            <person name="Hall N."/>
            <person name="Watson M."/>
            <person name="Adriaenssens E.M."/>
            <person name="Foster-Nyarko E."/>
            <person name="Jarju S."/>
            <person name="Secka A."/>
            <person name="Antonio M."/>
            <person name="Oren A."/>
            <person name="Chaudhuri R.R."/>
            <person name="La Ragione R."/>
            <person name="Hildebrand F."/>
            <person name="Pallen M.J."/>
        </authorList>
    </citation>
    <scope>NUCLEOTIDE SEQUENCE</scope>
    <source>
        <strain evidence="3">MalCec1-1739</strain>
    </source>
</reference>
<dbReference type="Proteomes" id="UP000787625">
    <property type="component" value="Unassembled WGS sequence"/>
</dbReference>
<keyword evidence="1" id="KW-1133">Transmembrane helix</keyword>
<keyword evidence="3" id="KW-0328">Glycosyltransferase</keyword>
<feature type="non-terminal residue" evidence="3">
    <location>
        <position position="253"/>
    </location>
</feature>
<name>A0A9D2ZU76_9BACT</name>
<dbReference type="InterPro" id="IPR028098">
    <property type="entry name" value="Glyco_trans_4-like_N"/>
</dbReference>
<comment type="caution">
    <text evidence="3">The sequence shown here is derived from an EMBL/GenBank/DDBJ whole genome shotgun (WGS) entry which is preliminary data.</text>
</comment>
<gene>
    <name evidence="3" type="ORF">IAA93_04215</name>
</gene>
<keyword evidence="3" id="KW-0808">Transferase</keyword>
<keyword evidence="1" id="KW-0472">Membrane</keyword>
<evidence type="ECO:0000256" key="1">
    <source>
        <dbReference type="SAM" id="Phobius"/>
    </source>
</evidence>
<organism evidence="3 4">
    <name type="scientific">Candidatus Avibacteroides avistercoris</name>
    <dbReference type="NCBI Taxonomy" id="2840690"/>
    <lineage>
        <taxon>Bacteria</taxon>
        <taxon>Pseudomonadati</taxon>
        <taxon>Bacteroidota</taxon>
        <taxon>Bacteroidia</taxon>
        <taxon>Bacteroidales</taxon>
        <taxon>Bacteroidaceae</taxon>
        <taxon>Bacteroidaceae incertae sedis</taxon>
        <taxon>Candidatus Avibacteroides</taxon>
    </lineage>
</organism>